<proteinExistence type="predicted"/>
<gene>
    <name evidence="2" type="primary">Vigan.11G158100</name>
    <name evidence="2" type="ORF">VIGAN_11158100</name>
</gene>
<dbReference type="AlphaFoldDB" id="A0A0S3TBA2"/>
<accession>A0A0S3TBA2</accession>
<protein>
    <submittedName>
        <fullName evidence="2">Uncharacterized protein</fullName>
    </submittedName>
</protein>
<keyword evidence="3" id="KW-1185">Reference proteome</keyword>
<name>A0A0S3TBA2_PHAAN</name>
<sequence>MSQMAPLHNPSISKLRSDPGELGVQHFSNPTRFPSLSDPEYSSVNPRPRFRPPQATALPGTTVAVRRLPHIGRRATAFHKLFSGHGFKPPPSNRPPWIVVRRRDRCQPSLQLVLSLSSPRTPKLPTVVVMSRH</sequence>
<evidence type="ECO:0000313" key="3">
    <source>
        <dbReference type="Proteomes" id="UP000291084"/>
    </source>
</evidence>
<feature type="compositionally biased region" description="Polar residues" evidence="1">
    <location>
        <begin position="26"/>
        <end position="45"/>
    </location>
</feature>
<reference evidence="2 3" key="1">
    <citation type="journal article" date="2015" name="Sci. Rep.">
        <title>The power of single molecule real-time sequencing technology in the de novo assembly of a eukaryotic genome.</title>
        <authorList>
            <person name="Sakai H."/>
            <person name="Naito K."/>
            <person name="Ogiso-Tanaka E."/>
            <person name="Takahashi Y."/>
            <person name="Iseki K."/>
            <person name="Muto C."/>
            <person name="Satou K."/>
            <person name="Teruya K."/>
            <person name="Shiroma A."/>
            <person name="Shimoji M."/>
            <person name="Hirano T."/>
            <person name="Itoh T."/>
            <person name="Kaga A."/>
            <person name="Tomooka N."/>
        </authorList>
    </citation>
    <scope>NUCLEOTIDE SEQUENCE [LARGE SCALE GENOMIC DNA]</scope>
    <source>
        <strain evidence="3">cv. Shumari</strain>
    </source>
</reference>
<organism evidence="2 3">
    <name type="scientific">Vigna angularis var. angularis</name>
    <dbReference type="NCBI Taxonomy" id="157739"/>
    <lineage>
        <taxon>Eukaryota</taxon>
        <taxon>Viridiplantae</taxon>
        <taxon>Streptophyta</taxon>
        <taxon>Embryophyta</taxon>
        <taxon>Tracheophyta</taxon>
        <taxon>Spermatophyta</taxon>
        <taxon>Magnoliopsida</taxon>
        <taxon>eudicotyledons</taxon>
        <taxon>Gunneridae</taxon>
        <taxon>Pentapetalae</taxon>
        <taxon>rosids</taxon>
        <taxon>fabids</taxon>
        <taxon>Fabales</taxon>
        <taxon>Fabaceae</taxon>
        <taxon>Papilionoideae</taxon>
        <taxon>50 kb inversion clade</taxon>
        <taxon>NPAAA clade</taxon>
        <taxon>indigoferoid/millettioid clade</taxon>
        <taxon>Phaseoleae</taxon>
        <taxon>Vigna</taxon>
    </lineage>
</organism>
<dbReference type="EMBL" id="AP015044">
    <property type="protein sequence ID" value="BAU02141.1"/>
    <property type="molecule type" value="Genomic_DNA"/>
</dbReference>
<dbReference type="Proteomes" id="UP000291084">
    <property type="component" value="Chromosome 11"/>
</dbReference>
<evidence type="ECO:0000313" key="2">
    <source>
        <dbReference type="EMBL" id="BAU02141.1"/>
    </source>
</evidence>
<evidence type="ECO:0000256" key="1">
    <source>
        <dbReference type="SAM" id="MobiDB-lite"/>
    </source>
</evidence>
<feature type="region of interest" description="Disordered" evidence="1">
    <location>
        <begin position="1"/>
        <end position="56"/>
    </location>
</feature>